<proteinExistence type="predicted"/>
<evidence type="ECO:0000313" key="2">
    <source>
        <dbReference type="Proteomes" id="UP001164539"/>
    </source>
</evidence>
<keyword evidence="2" id="KW-1185">Reference proteome</keyword>
<gene>
    <name evidence="1" type="ORF">OWV82_002166</name>
</gene>
<protein>
    <submittedName>
        <fullName evidence="1">Peptidyl serine alpha-galactosyltransferase</fullName>
    </submittedName>
</protein>
<evidence type="ECO:0000313" key="1">
    <source>
        <dbReference type="EMBL" id="KAJ4729373.1"/>
    </source>
</evidence>
<name>A0ACC1Z1N4_MELAZ</name>
<dbReference type="Proteomes" id="UP001164539">
    <property type="component" value="Chromosome 1"/>
</dbReference>
<dbReference type="EMBL" id="CM051394">
    <property type="protein sequence ID" value="KAJ4729373.1"/>
    <property type="molecule type" value="Genomic_DNA"/>
</dbReference>
<sequence>MEKIMSLALLLAFLGFWSVFVSGGQAAKQEAPYRIHTLFSVECQNYFDWQTVGLMRSFKKAQQPGPITRLLSCTDEEKKNYRGMHLAPTLQVPSMSRHPRTGDWYPAINKPVGIVHWLKHSKDAENVDWVVILDADMILRGPIIPWELGAEKGRPVAALYGYLIGCDNILAKLHTNHTDLCDKVGGLLAMHIDDLRALAPLWLSKTEEVREDRAHWATNITGDIYGQGWISEMYGYSFGAAEVGLQHRIDDNLMIYPGYTPREGVEPILLHYGLPFSVGNWSFSKLEHHEDDIVYDCGRLFPEPPYPREVRAMESDPNQRRALFLNLECINTINEGLLLQHAANGCPKPKWSKYLSFLKSKTFAELTRPKLLNHDSIKTEVIEQKQAVAEPERPHSKIHTIFSTECTPYFDWQTVGLVHSFHQSGQPGNITRLLSCTDEDLKQYKGHDLAPTHYVPSMSRHPLTGDWYPAINKPAAVLHWLNHAYIDAEFIVILDADMIMRGPITPWEFKAERGRPVSTPYDYLIGCDNELAELHTRNPDACDKVGGVIIMHIEDLRKFAMFWLHKTEEVRADTDHYARNITGDIYESGWISEMYGYSFGAAELNLRHIINREILIYPGYIPESGVKYRVFHYGLEFSVGNWSFDKANWRNIDVVNKCWVQFPEPPDPSTLDQTDQDILQRDLLSLECAKKLNEALQLHHKRRNCPDPSSLTKMVSDITDETVSSRKFGKINRIDTVRSNPVLTNHLEDSEDSSPPAVKDGLFSSLRFWVITMWAFCGMGFLAVMFVIFSGHKGKGTRSKSYRNKRRSSYTGFMDLNGRDRHLRSAELSL</sequence>
<organism evidence="1 2">
    <name type="scientific">Melia azedarach</name>
    <name type="common">Chinaberry tree</name>
    <dbReference type="NCBI Taxonomy" id="155640"/>
    <lineage>
        <taxon>Eukaryota</taxon>
        <taxon>Viridiplantae</taxon>
        <taxon>Streptophyta</taxon>
        <taxon>Embryophyta</taxon>
        <taxon>Tracheophyta</taxon>
        <taxon>Spermatophyta</taxon>
        <taxon>Magnoliopsida</taxon>
        <taxon>eudicotyledons</taxon>
        <taxon>Gunneridae</taxon>
        <taxon>Pentapetalae</taxon>
        <taxon>rosids</taxon>
        <taxon>malvids</taxon>
        <taxon>Sapindales</taxon>
        <taxon>Meliaceae</taxon>
        <taxon>Melia</taxon>
    </lineage>
</organism>
<accession>A0ACC1Z1N4</accession>
<reference evidence="1 2" key="1">
    <citation type="journal article" date="2023" name="Science">
        <title>Complex scaffold remodeling in plant triterpene biosynthesis.</title>
        <authorList>
            <person name="De La Pena R."/>
            <person name="Hodgson H."/>
            <person name="Liu J.C."/>
            <person name="Stephenson M.J."/>
            <person name="Martin A.C."/>
            <person name="Owen C."/>
            <person name="Harkess A."/>
            <person name="Leebens-Mack J."/>
            <person name="Jimenez L.E."/>
            <person name="Osbourn A."/>
            <person name="Sattely E.S."/>
        </authorList>
    </citation>
    <scope>NUCLEOTIDE SEQUENCE [LARGE SCALE GENOMIC DNA]</scope>
    <source>
        <strain evidence="2">cv. JPN11</strain>
        <tissue evidence="1">Leaf</tissue>
    </source>
</reference>
<comment type="caution">
    <text evidence="1">The sequence shown here is derived from an EMBL/GenBank/DDBJ whole genome shotgun (WGS) entry which is preliminary data.</text>
</comment>